<name>A0AAE1W5L4_9LAMI</name>
<dbReference type="EMBL" id="JACGWL010000015">
    <property type="protein sequence ID" value="KAK4387218.1"/>
    <property type="molecule type" value="Genomic_DNA"/>
</dbReference>
<evidence type="ECO:0000313" key="1">
    <source>
        <dbReference type="EMBL" id="KAK4387218.1"/>
    </source>
</evidence>
<gene>
    <name evidence="1" type="ORF">Sango_2592400</name>
</gene>
<evidence type="ECO:0000313" key="2">
    <source>
        <dbReference type="Proteomes" id="UP001289374"/>
    </source>
</evidence>
<keyword evidence="2" id="KW-1185">Reference proteome</keyword>
<dbReference type="PANTHER" id="PTHR11474:SF76">
    <property type="entry name" value="SHKT DOMAIN-CONTAINING PROTEIN"/>
    <property type="match status" value="1"/>
</dbReference>
<proteinExistence type="predicted"/>
<protein>
    <submittedName>
        <fullName evidence="1">Polyphenol oxidase, chloroplastic</fullName>
    </submittedName>
</protein>
<accession>A0AAE1W5L4</accession>
<comment type="caution">
    <text evidence="1">The sequence shown here is derived from an EMBL/GenBank/DDBJ whole genome shotgun (WGS) entry which is preliminary data.</text>
</comment>
<dbReference type="SUPFAM" id="SSF48056">
    <property type="entry name" value="Di-copper centre-containing domain"/>
    <property type="match status" value="1"/>
</dbReference>
<organism evidence="1 2">
    <name type="scientific">Sesamum angolense</name>
    <dbReference type="NCBI Taxonomy" id="2727404"/>
    <lineage>
        <taxon>Eukaryota</taxon>
        <taxon>Viridiplantae</taxon>
        <taxon>Streptophyta</taxon>
        <taxon>Embryophyta</taxon>
        <taxon>Tracheophyta</taxon>
        <taxon>Spermatophyta</taxon>
        <taxon>Magnoliopsida</taxon>
        <taxon>eudicotyledons</taxon>
        <taxon>Gunneridae</taxon>
        <taxon>Pentapetalae</taxon>
        <taxon>asterids</taxon>
        <taxon>lamiids</taxon>
        <taxon>Lamiales</taxon>
        <taxon>Pedaliaceae</taxon>
        <taxon>Sesamum</taxon>
    </lineage>
</organism>
<reference evidence="1" key="2">
    <citation type="journal article" date="2024" name="Plant">
        <title>Genomic evolution and insights into agronomic trait innovations of Sesamum species.</title>
        <authorList>
            <person name="Miao H."/>
            <person name="Wang L."/>
            <person name="Qu L."/>
            <person name="Liu H."/>
            <person name="Sun Y."/>
            <person name="Le M."/>
            <person name="Wang Q."/>
            <person name="Wei S."/>
            <person name="Zheng Y."/>
            <person name="Lin W."/>
            <person name="Duan Y."/>
            <person name="Cao H."/>
            <person name="Xiong S."/>
            <person name="Wang X."/>
            <person name="Wei L."/>
            <person name="Li C."/>
            <person name="Ma Q."/>
            <person name="Ju M."/>
            <person name="Zhao R."/>
            <person name="Li G."/>
            <person name="Mu C."/>
            <person name="Tian Q."/>
            <person name="Mei H."/>
            <person name="Zhang T."/>
            <person name="Gao T."/>
            <person name="Zhang H."/>
        </authorList>
    </citation>
    <scope>NUCLEOTIDE SEQUENCE</scope>
    <source>
        <strain evidence="1">K16</strain>
    </source>
</reference>
<dbReference type="InterPro" id="IPR050316">
    <property type="entry name" value="Tyrosinase/Hemocyanin"/>
</dbReference>
<dbReference type="InterPro" id="IPR008922">
    <property type="entry name" value="Di-copper_centre_dom_sf"/>
</dbReference>
<dbReference type="Proteomes" id="UP001289374">
    <property type="component" value="Unassembled WGS sequence"/>
</dbReference>
<reference evidence="1" key="1">
    <citation type="submission" date="2020-06" db="EMBL/GenBank/DDBJ databases">
        <authorList>
            <person name="Li T."/>
            <person name="Hu X."/>
            <person name="Zhang T."/>
            <person name="Song X."/>
            <person name="Zhang H."/>
            <person name="Dai N."/>
            <person name="Sheng W."/>
            <person name="Hou X."/>
            <person name="Wei L."/>
        </authorList>
    </citation>
    <scope>NUCLEOTIDE SEQUENCE</scope>
    <source>
        <strain evidence="1">K16</strain>
        <tissue evidence="1">Leaf</tissue>
    </source>
</reference>
<dbReference type="Gene3D" id="1.10.1280.10">
    <property type="entry name" value="Di-copper center containing domain from catechol oxidase"/>
    <property type="match status" value="1"/>
</dbReference>
<sequence length="114" mass="13081">MRTRPAAHLASADYINRYNRALQLMRNLPATDPRNFLQQSYVHCAYCNGAYFYPALQGLIEGDSGSCPYAMDAPAMYSNNRTYPALYNDRRNQLIYRRPVNLGTGTDSNRLKHR</sequence>
<dbReference type="PANTHER" id="PTHR11474">
    <property type="entry name" value="TYROSINASE FAMILY MEMBER"/>
    <property type="match status" value="1"/>
</dbReference>
<dbReference type="AlphaFoldDB" id="A0AAE1W5L4"/>